<comment type="caution">
    <text evidence="1">The sequence shown here is derived from an EMBL/GenBank/DDBJ whole genome shotgun (WGS) entry which is preliminary data.</text>
</comment>
<evidence type="ECO:0000313" key="2">
    <source>
        <dbReference type="Proteomes" id="UP001296776"/>
    </source>
</evidence>
<sequence>MKDDPESERAPARRRVLADAYAGRARDLTAKGMLKEATVIWENRAALGADIAPSLDHGILRLRLGDPQPLIAAWAHPDALNREERQRVGEQLAAAVLAKRLAGEEPALLEAINA</sequence>
<proteinExistence type="predicted"/>
<dbReference type="EMBL" id="NRSJ01000011">
    <property type="protein sequence ID" value="MBK1704543.1"/>
    <property type="molecule type" value="Genomic_DNA"/>
</dbReference>
<gene>
    <name evidence="1" type="ORF">CKO40_08330</name>
</gene>
<dbReference type="AlphaFoldDB" id="A0AAJ0U3D3"/>
<name>A0AAJ0U3D3_9GAMM</name>
<protein>
    <submittedName>
        <fullName evidence="1">Uncharacterized protein</fullName>
    </submittedName>
</protein>
<reference evidence="1" key="2">
    <citation type="journal article" date="2020" name="Microorganisms">
        <title>Osmotic Adaptation and Compatible Solute Biosynthesis of Phototrophic Bacteria as Revealed from Genome Analyses.</title>
        <authorList>
            <person name="Imhoff J.F."/>
            <person name="Rahn T."/>
            <person name="Kunzel S."/>
            <person name="Keller A."/>
            <person name="Neulinger S.C."/>
        </authorList>
    </citation>
    <scope>NUCLEOTIDE SEQUENCE</scope>
    <source>
        <strain evidence="1">DSM 11080</strain>
    </source>
</reference>
<dbReference type="RefSeq" id="WP_200345746.1">
    <property type="nucleotide sequence ID" value="NZ_NRSJ01000011.1"/>
</dbReference>
<accession>A0AAJ0U3D3</accession>
<keyword evidence="2" id="KW-1185">Reference proteome</keyword>
<organism evidence="1 2">
    <name type="scientific">Halochromatium glycolicum</name>
    <dbReference type="NCBI Taxonomy" id="85075"/>
    <lineage>
        <taxon>Bacteria</taxon>
        <taxon>Pseudomonadati</taxon>
        <taxon>Pseudomonadota</taxon>
        <taxon>Gammaproteobacteria</taxon>
        <taxon>Chromatiales</taxon>
        <taxon>Chromatiaceae</taxon>
        <taxon>Halochromatium</taxon>
    </lineage>
</organism>
<dbReference type="Proteomes" id="UP001296776">
    <property type="component" value="Unassembled WGS sequence"/>
</dbReference>
<evidence type="ECO:0000313" key="1">
    <source>
        <dbReference type="EMBL" id="MBK1704543.1"/>
    </source>
</evidence>
<reference evidence="1" key="1">
    <citation type="submission" date="2017-08" db="EMBL/GenBank/DDBJ databases">
        <authorList>
            <person name="Imhoff J.F."/>
            <person name="Rahn T."/>
            <person name="Kuenzel S."/>
            <person name="Neulinger S.C."/>
        </authorList>
    </citation>
    <scope>NUCLEOTIDE SEQUENCE</scope>
    <source>
        <strain evidence="1">DSM 11080</strain>
    </source>
</reference>